<evidence type="ECO:0000313" key="2">
    <source>
        <dbReference type="Proteomes" id="UP001231649"/>
    </source>
</evidence>
<proteinExistence type="predicted"/>
<organism evidence="1 2">
    <name type="scientific">Mythimna loreyi</name>
    <dbReference type="NCBI Taxonomy" id="667449"/>
    <lineage>
        <taxon>Eukaryota</taxon>
        <taxon>Metazoa</taxon>
        <taxon>Ecdysozoa</taxon>
        <taxon>Arthropoda</taxon>
        <taxon>Hexapoda</taxon>
        <taxon>Insecta</taxon>
        <taxon>Pterygota</taxon>
        <taxon>Neoptera</taxon>
        <taxon>Endopterygota</taxon>
        <taxon>Lepidoptera</taxon>
        <taxon>Glossata</taxon>
        <taxon>Ditrysia</taxon>
        <taxon>Noctuoidea</taxon>
        <taxon>Noctuidae</taxon>
        <taxon>Noctuinae</taxon>
        <taxon>Hadenini</taxon>
        <taxon>Mythimna</taxon>
    </lineage>
</organism>
<dbReference type="Proteomes" id="UP001231649">
    <property type="component" value="Chromosome 5"/>
</dbReference>
<sequence>MARTLWALLIFQVFLKAEGFFHRYPKLNLVERDGGDPGPPLFLTPYVENGKIEEGRRLARVPFTESLRIKSYAGYFTVNKTYDSNQFFWYFPAMVPDNKNAPVVVWRQGGPGATSLYGLFTENGPIRVRRDKFERRKYNWALNHHMIYIDNPVGTGFSFTNDSRGYCTDETQVGEQLYTALIQFFQLFPELQQNKFFVTGESYGGKYVPALAYTIHKKNPTAKLKINMKGIAIGNGLSDPEHQLVYYGKYLYQIGLIDSNGAKLFEQYENKTKNFIKQGKWDDAFDTFDSLLNGDMIDGKSIFTNLTGFNFYFNFLHTKDYTQYEDFGPMLQKTAVRKMIHVGNLPFHNGTEVEKHLKQDVMKSVAPWISELLDHYYVVIYNGQLDIIVAYPLTVNYLKNLNFTGAEDYKTAKRYIWKVDGEVAGYVKQAGKLVEMLVRNAGHKVPGDQPKWALDLITRFTHEKTFDGPKKSVYLGLN</sequence>
<accession>A0ACC2R7E1</accession>
<dbReference type="EMBL" id="CM056781">
    <property type="protein sequence ID" value="KAJ8735132.1"/>
    <property type="molecule type" value="Genomic_DNA"/>
</dbReference>
<gene>
    <name evidence="1" type="ORF">PYW08_014382</name>
</gene>
<protein>
    <submittedName>
        <fullName evidence="1">Uncharacterized protein</fullName>
    </submittedName>
</protein>
<keyword evidence="2" id="KW-1185">Reference proteome</keyword>
<evidence type="ECO:0000313" key="1">
    <source>
        <dbReference type="EMBL" id="KAJ8735132.1"/>
    </source>
</evidence>
<comment type="caution">
    <text evidence="1">The sequence shown here is derived from an EMBL/GenBank/DDBJ whole genome shotgun (WGS) entry which is preliminary data.</text>
</comment>
<reference evidence="1" key="1">
    <citation type="submission" date="2023-03" db="EMBL/GenBank/DDBJ databases">
        <title>Chromosome-level genomes of two armyworms, Mythimna separata and Mythimna loreyi, provide insights into the biosynthesis and reception of sex pheromones.</title>
        <authorList>
            <person name="Zhao H."/>
        </authorList>
    </citation>
    <scope>NUCLEOTIDE SEQUENCE</scope>
    <source>
        <strain evidence="1">BeijingLab</strain>
    </source>
</reference>
<name>A0ACC2R7E1_9NEOP</name>